<organism evidence="1 2">
    <name type="scientific">Sphingomonas metalli</name>
    <dbReference type="NCBI Taxonomy" id="1779358"/>
    <lineage>
        <taxon>Bacteria</taxon>
        <taxon>Pseudomonadati</taxon>
        <taxon>Pseudomonadota</taxon>
        <taxon>Alphaproteobacteria</taxon>
        <taxon>Sphingomonadales</taxon>
        <taxon>Sphingomonadaceae</taxon>
        <taxon>Sphingomonas</taxon>
    </lineage>
</organism>
<comment type="caution">
    <text evidence="1">The sequence shown here is derived from an EMBL/GenBank/DDBJ whole genome shotgun (WGS) entry which is preliminary data.</text>
</comment>
<sequence length="135" mass="14951">MSPPRYPFGSLHNTDKWPKDRSISIQTFFGATDQFTAKIAHGYAMAVLGPEAFKPYLNDMIVSGDYVDNGHLIGSSNSPIIEHSPLHRLTSSIVERECNPDPRLPGAMRKLVVVEIELFAHIFGCKLEVVAGELK</sequence>
<accession>A0A916SWL4</accession>
<evidence type="ECO:0000313" key="1">
    <source>
        <dbReference type="EMBL" id="GGB21373.1"/>
    </source>
</evidence>
<reference evidence="1" key="1">
    <citation type="journal article" date="2014" name="Int. J. Syst. Evol. Microbiol.">
        <title>Complete genome sequence of Corynebacterium casei LMG S-19264T (=DSM 44701T), isolated from a smear-ripened cheese.</title>
        <authorList>
            <consortium name="US DOE Joint Genome Institute (JGI-PGF)"/>
            <person name="Walter F."/>
            <person name="Albersmeier A."/>
            <person name="Kalinowski J."/>
            <person name="Ruckert C."/>
        </authorList>
    </citation>
    <scope>NUCLEOTIDE SEQUENCE</scope>
    <source>
        <strain evidence="1">CGMCC 1.15330</strain>
    </source>
</reference>
<evidence type="ECO:0000313" key="2">
    <source>
        <dbReference type="Proteomes" id="UP000623067"/>
    </source>
</evidence>
<reference evidence="1" key="2">
    <citation type="submission" date="2020-09" db="EMBL/GenBank/DDBJ databases">
        <authorList>
            <person name="Sun Q."/>
            <person name="Zhou Y."/>
        </authorList>
    </citation>
    <scope>NUCLEOTIDE SEQUENCE</scope>
    <source>
        <strain evidence="1">CGMCC 1.15330</strain>
    </source>
</reference>
<dbReference type="EMBL" id="BMIH01000001">
    <property type="protein sequence ID" value="GGB21373.1"/>
    <property type="molecule type" value="Genomic_DNA"/>
</dbReference>
<dbReference type="AlphaFoldDB" id="A0A916SWL4"/>
<name>A0A916SWL4_9SPHN</name>
<proteinExistence type="predicted"/>
<dbReference type="Proteomes" id="UP000623067">
    <property type="component" value="Unassembled WGS sequence"/>
</dbReference>
<gene>
    <name evidence="1" type="ORF">GCM10011380_08670</name>
</gene>
<keyword evidence="2" id="KW-1185">Reference proteome</keyword>
<protein>
    <submittedName>
        <fullName evidence="1">Uncharacterized protein</fullName>
    </submittedName>
</protein>